<dbReference type="Proteomes" id="UP001185069">
    <property type="component" value="Unassembled WGS sequence"/>
</dbReference>
<evidence type="ECO:0000313" key="1">
    <source>
        <dbReference type="EMBL" id="MDR6270049.1"/>
    </source>
</evidence>
<evidence type="ECO:0000313" key="2">
    <source>
        <dbReference type="Proteomes" id="UP001185069"/>
    </source>
</evidence>
<dbReference type="PANTHER" id="PTHR10151">
    <property type="entry name" value="ECTONUCLEOTIDE PYROPHOSPHATASE/PHOSPHODIESTERASE"/>
    <property type="match status" value="1"/>
</dbReference>
<accession>A0ABU1JCA1</accession>
<reference evidence="1 2" key="1">
    <citation type="submission" date="2023-07" db="EMBL/GenBank/DDBJ databases">
        <title>Sequencing the genomes of 1000 actinobacteria strains.</title>
        <authorList>
            <person name="Klenk H.-P."/>
        </authorList>
    </citation>
    <scope>NUCLEOTIDE SEQUENCE [LARGE SCALE GENOMIC DNA]</scope>
    <source>
        <strain evidence="1 2">DSM 14555</strain>
    </source>
</reference>
<dbReference type="RefSeq" id="WP_309798839.1">
    <property type="nucleotide sequence ID" value="NZ_BAAAHY010000005.1"/>
</dbReference>
<dbReference type="PANTHER" id="PTHR10151:SF120">
    <property type="entry name" value="BIS(5'-ADENOSYL)-TRIPHOSPHATASE"/>
    <property type="match status" value="1"/>
</dbReference>
<organism evidence="1 2">
    <name type="scientific">Arthrobacter russicus</name>
    <dbReference type="NCBI Taxonomy" id="172040"/>
    <lineage>
        <taxon>Bacteria</taxon>
        <taxon>Bacillati</taxon>
        <taxon>Actinomycetota</taxon>
        <taxon>Actinomycetes</taxon>
        <taxon>Micrococcales</taxon>
        <taxon>Micrococcaceae</taxon>
        <taxon>Arthrobacter</taxon>
    </lineage>
</organism>
<dbReference type="InterPro" id="IPR002591">
    <property type="entry name" value="Phosphodiest/P_Trfase"/>
</dbReference>
<proteinExistence type="predicted"/>
<protein>
    <submittedName>
        <fullName evidence="1">AlkP superfamily pyrophosphatase or phosphodiesterase</fullName>
    </submittedName>
</protein>
<dbReference type="Gene3D" id="3.40.720.10">
    <property type="entry name" value="Alkaline Phosphatase, subunit A"/>
    <property type="match status" value="1"/>
</dbReference>
<dbReference type="Pfam" id="PF01663">
    <property type="entry name" value="Phosphodiest"/>
    <property type="match status" value="1"/>
</dbReference>
<name>A0ABU1JCA1_9MICC</name>
<gene>
    <name evidence="1" type="ORF">JOE69_002287</name>
</gene>
<dbReference type="InterPro" id="IPR017850">
    <property type="entry name" value="Alkaline_phosphatase_core_sf"/>
</dbReference>
<dbReference type="SUPFAM" id="SSF53649">
    <property type="entry name" value="Alkaline phosphatase-like"/>
    <property type="match status" value="1"/>
</dbReference>
<comment type="caution">
    <text evidence="1">The sequence shown here is derived from an EMBL/GenBank/DDBJ whole genome shotgun (WGS) entry which is preliminary data.</text>
</comment>
<sequence>MPAERSTHVLVVGIDGVRFDSLQEAETPNLDLVAAAGFLTPIQVAGANPTISAPVWSSVATGVDADQHGVLDNSGRPAALDRFDDFAAVLQRARPGSTALIAASWHPLVRSSGNGPLFSSGGWASPTDPDASGSVADAYAADAEVAEYAAQRLRAEPVDLAFVYFGVPDVVCHDVGTGVDYQRAIESSDARLGQLLDAVAARPNRSREAWTVFVVTDHGHLADGGHGGDSAEERTAWLAASGPGLNGPARELSHADIPVQVLASFGVAHPAASGRVFDAV</sequence>
<keyword evidence="2" id="KW-1185">Reference proteome</keyword>
<dbReference type="EMBL" id="JAVDQF010000001">
    <property type="protein sequence ID" value="MDR6270049.1"/>
    <property type="molecule type" value="Genomic_DNA"/>
</dbReference>